<dbReference type="OrthoDB" id="2666939at2"/>
<proteinExistence type="predicted"/>
<evidence type="ECO:0008006" key="3">
    <source>
        <dbReference type="Google" id="ProtNLM"/>
    </source>
</evidence>
<protein>
    <recommendedName>
        <fullName evidence="3">Intein C-terminal splicing domain-containing protein</fullName>
    </recommendedName>
</protein>
<accession>A6DUK1</accession>
<dbReference type="RefSeq" id="WP_007281483.1">
    <property type="nucleotide sequence ID" value="NZ_ABCK01000066.1"/>
</dbReference>
<dbReference type="EMBL" id="ABCK01000066">
    <property type="protein sequence ID" value="EDM24683.1"/>
    <property type="molecule type" value="Genomic_DNA"/>
</dbReference>
<dbReference type="Gene3D" id="2.170.16.10">
    <property type="entry name" value="Hedgehog/Intein (Hint) domain"/>
    <property type="match status" value="1"/>
</dbReference>
<sequence>MAKQQFVPVKDLKIGDVFRLANGEFATLAKIATESAPQDETFTTYNFEVADFHTYFAGDSGLWVHNRGNPCKEIRDRMAEIALSKA</sequence>
<keyword evidence="2" id="KW-1185">Reference proteome</keyword>
<dbReference type="InterPro" id="IPR036844">
    <property type="entry name" value="Hint_dom_sf"/>
</dbReference>
<evidence type="ECO:0000313" key="2">
    <source>
        <dbReference type="Proteomes" id="UP000004947"/>
    </source>
</evidence>
<evidence type="ECO:0000313" key="1">
    <source>
        <dbReference type="EMBL" id="EDM24683.1"/>
    </source>
</evidence>
<dbReference type="SUPFAM" id="SSF51294">
    <property type="entry name" value="Hedgehog/intein (Hint) domain"/>
    <property type="match status" value="1"/>
</dbReference>
<name>A6DUK1_9BACT</name>
<organism evidence="1 2">
    <name type="scientific">Lentisphaera araneosa HTCC2155</name>
    <dbReference type="NCBI Taxonomy" id="313628"/>
    <lineage>
        <taxon>Bacteria</taxon>
        <taxon>Pseudomonadati</taxon>
        <taxon>Lentisphaerota</taxon>
        <taxon>Lentisphaeria</taxon>
        <taxon>Lentisphaerales</taxon>
        <taxon>Lentisphaeraceae</taxon>
        <taxon>Lentisphaera</taxon>
    </lineage>
</organism>
<reference evidence="1 2" key="1">
    <citation type="journal article" date="2010" name="J. Bacteriol.">
        <title>Genome sequence of Lentisphaera araneosa HTCC2155T, the type species of the order Lentisphaerales in the phylum Lentisphaerae.</title>
        <authorList>
            <person name="Thrash J.C."/>
            <person name="Cho J.C."/>
            <person name="Vergin K.L."/>
            <person name="Morris R.M."/>
            <person name="Giovannoni S.J."/>
        </authorList>
    </citation>
    <scope>NUCLEOTIDE SEQUENCE [LARGE SCALE GENOMIC DNA]</scope>
    <source>
        <strain evidence="1 2">HTCC2155</strain>
    </source>
</reference>
<dbReference type="AlphaFoldDB" id="A6DUK1"/>
<gene>
    <name evidence="1" type="ORF">LNTAR_18420</name>
</gene>
<dbReference type="Proteomes" id="UP000004947">
    <property type="component" value="Unassembled WGS sequence"/>
</dbReference>
<dbReference type="Pfam" id="PF07591">
    <property type="entry name" value="PT-HINT"/>
    <property type="match status" value="1"/>
</dbReference>
<comment type="caution">
    <text evidence="1">The sequence shown here is derived from an EMBL/GenBank/DDBJ whole genome shotgun (WGS) entry which is preliminary data.</text>
</comment>